<proteinExistence type="predicted"/>
<dbReference type="EMBL" id="JAZGQO010000008">
    <property type="protein sequence ID" value="KAK6178878.1"/>
    <property type="molecule type" value="Genomic_DNA"/>
</dbReference>
<gene>
    <name evidence="1" type="ORF">SNE40_011364</name>
</gene>
<dbReference type="AlphaFoldDB" id="A0AAN8JMY4"/>
<protein>
    <submittedName>
        <fullName evidence="1">Uncharacterized protein</fullName>
    </submittedName>
</protein>
<dbReference type="Proteomes" id="UP001347796">
    <property type="component" value="Unassembled WGS sequence"/>
</dbReference>
<keyword evidence="2" id="KW-1185">Reference proteome</keyword>
<name>A0AAN8JMY4_PATCE</name>
<accession>A0AAN8JMY4</accession>
<evidence type="ECO:0000313" key="1">
    <source>
        <dbReference type="EMBL" id="KAK6178878.1"/>
    </source>
</evidence>
<comment type="caution">
    <text evidence="1">The sequence shown here is derived from an EMBL/GenBank/DDBJ whole genome shotgun (WGS) entry which is preliminary data.</text>
</comment>
<organism evidence="1 2">
    <name type="scientific">Patella caerulea</name>
    <name type="common">Rayed Mediterranean limpet</name>
    <dbReference type="NCBI Taxonomy" id="87958"/>
    <lineage>
        <taxon>Eukaryota</taxon>
        <taxon>Metazoa</taxon>
        <taxon>Spiralia</taxon>
        <taxon>Lophotrochozoa</taxon>
        <taxon>Mollusca</taxon>
        <taxon>Gastropoda</taxon>
        <taxon>Patellogastropoda</taxon>
        <taxon>Patelloidea</taxon>
        <taxon>Patellidae</taxon>
        <taxon>Patella</taxon>
    </lineage>
</organism>
<evidence type="ECO:0000313" key="2">
    <source>
        <dbReference type="Proteomes" id="UP001347796"/>
    </source>
</evidence>
<reference evidence="1 2" key="1">
    <citation type="submission" date="2024-01" db="EMBL/GenBank/DDBJ databases">
        <title>The genome of the rayed Mediterranean limpet Patella caerulea (Linnaeus, 1758).</title>
        <authorList>
            <person name="Anh-Thu Weber A."/>
            <person name="Halstead-Nussloch G."/>
        </authorList>
    </citation>
    <scope>NUCLEOTIDE SEQUENCE [LARGE SCALE GENOMIC DNA]</scope>
    <source>
        <strain evidence="1">AATW-2023a</strain>
        <tissue evidence="1">Whole specimen</tissue>
    </source>
</reference>
<sequence length="118" mass="13073">MWNPGLDPNECVNLRRHTLTDSLSETEKLTCNDLKILTIPSGNKASSEQRTRQWNNSRIHRGGVTINTKRSVNPITIAARCNTNRSSRLKGSADCDAEECNWCRSTNNSSSGRLVGPS</sequence>